<gene>
    <name evidence="1" type="ORF">VTL71DRAFT_15296</name>
</gene>
<reference evidence="1 2" key="1">
    <citation type="journal article" date="2024" name="Commun. Biol.">
        <title>Comparative genomic analysis of thermophilic fungi reveals convergent evolutionary adaptations and gene losses.</title>
        <authorList>
            <person name="Steindorff A.S."/>
            <person name="Aguilar-Pontes M.V."/>
            <person name="Robinson A.J."/>
            <person name="Andreopoulos B."/>
            <person name="LaButti K."/>
            <person name="Kuo A."/>
            <person name="Mondo S."/>
            <person name="Riley R."/>
            <person name="Otillar R."/>
            <person name="Haridas S."/>
            <person name="Lipzen A."/>
            <person name="Grimwood J."/>
            <person name="Schmutz J."/>
            <person name="Clum A."/>
            <person name="Reid I.D."/>
            <person name="Moisan M.C."/>
            <person name="Butler G."/>
            <person name="Nguyen T.T.M."/>
            <person name="Dewar K."/>
            <person name="Conant G."/>
            <person name="Drula E."/>
            <person name="Henrissat B."/>
            <person name="Hansel C."/>
            <person name="Singer S."/>
            <person name="Hutchinson M.I."/>
            <person name="de Vries R.P."/>
            <person name="Natvig D.O."/>
            <person name="Powell A.J."/>
            <person name="Tsang A."/>
            <person name="Grigoriev I.V."/>
        </authorList>
    </citation>
    <scope>NUCLEOTIDE SEQUENCE [LARGE SCALE GENOMIC DNA]</scope>
    <source>
        <strain evidence="1 2">CBS 494.80</strain>
    </source>
</reference>
<dbReference type="EMBL" id="JAZHXI010000008">
    <property type="protein sequence ID" value="KAL2068958.1"/>
    <property type="molecule type" value="Genomic_DNA"/>
</dbReference>
<evidence type="ECO:0000313" key="2">
    <source>
        <dbReference type="Proteomes" id="UP001595075"/>
    </source>
</evidence>
<keyword evidence="2" id="KW-1185">Reference proteome</keyword>
<protein>
    <submittedName>
        <fullName evidence="1">Uncharacterized protein</fullName>
    </submittedName>
</protein>
<organism evidence="1 2">
    <name type="scientific">Oculimacula yallundae</name>
    <dbReference type="NCBI Taxonomy" id="86028"/>
    <lineage>
        <taxon>Eukaryota</taxon>
        <taxon>Fungi</taxon>
        <taxon>Dikarya</taxon>
        <taxon>Ascomycota</taxon>
        <taxon>Pezizomycotina</taxon>
        <taxon>Leotiomycetes</taxon>
        <taxon>Helotiales</taxon>
        <taxon>Ploettnerulaceae</taxon>
        <taxon>Oculimacula</taxon>
    </lineage>
</organism>
<name>A0ABR4CG65_9HELO</name>
<sequence length="255" mass="29495">MSQLDSAAAYIKEEHERFIAEATDTILTENNFEELTRSDYTRRLCAGDILTGMLIRGRHQAAVFSVFMQLCKQGVCSLEALKYPIAWNKRGLPGTCFSYIYCRLGQFCAFPDWDATQEQWGIKETHRWHDYQAPTHWLAVMIGRTFTSLDEVFSIIRASQGLGPVKERYLENPISVSRPDQTWKGDINLNRPERRYDTGTFAFWLPFEVPPPVIDEGFDNAEKNLSCSFYGRLGALELEYKRFFNVDEDTRESQL</sequence>
<accession>A0ABR4CG65</accession>
<comment type="caution">
    <text evidence="1">The sequence shown here is derived from an EMBL/GenBank/DDBJ whole genome shotgun (WGS) entry which is preliminary data.</text>
</comment>
<evidence type="ECO:0000313" key="1">
    <source>
        <dbReference type="EMBL" id="KAL2068958.1"/>
    </source>
</evidence>
<dbReference type="Proteomes" id="UP001595075">
    <property type="component" value="Unassembled WGS sequence"/>
</dbReference>
<proteinExistence type="predicted"/>